<name>A0A7W6GLZ8_9HYPH</name>
<feature type="region of interest" description="Disordered" evidence="3">
    <location>
        <begin position="147"/>
        <end position="168"/>
    </location>
</feature>
<organism evidence="4 5">
    <name type="scientific">Mycoplana azooxidifex</name>
    <dbReference type="NCBI Taxonomy" id="1636188"/>
    <lineage>
        <taxon>Bacteria</taxon>
        <taxon>Pseudomonadati</taxon>
        <taxon>Pseudomonadota</taxon>
        <taxon>Alphaproteobacteria</taxon>
        <taxon>Hyphomicrobiales</taxon>
        <taxon>Rhizobiaceae</taxon>
        <taxon>Mycoplana</taxon>
    </lineage>
</organism>
<dbReference type="Gene3D" id="2.130.10.10">
    <property type="entry name" value="YVTN repeat-like/Quinoprotein amine dehydrogenase"/>
    <property type="match status" value="1"/>
</dbReference>
<dbReference type="EMBL" id="JACIEE010000007">
    <property type="protein sequence ID" value="MBB3978424.1"/>
    <property type="molecule type" value="Genomic_DNA"/>
</dbReference>
<dbReference type="InterPro" id="IPR015943">
    <property type="entry name" value="WD40/YVTN_repeat-like_dom_sf"/>
</dbReference>
<dbReference type="PANTHER" id="PTHR30344:SF1">
    <property type="entry name" value="6-PHOSPHOGLUCONOLACTONASE"/>
    <property type="match status" value="1"/>
</dbReference>
<dbReference type="InterPro" id="IPR050282">
    <property type="entry name" value="Cycloisomerase_2"/>
</dbReference>
<accession>A0A7W6GLZ8</accession>
<dbReference type="PANTHER" id="PTHR30344">
    <property type="entry name" value="6-PHOSPHOGLUCONOLACTONASE-RELATED"/>
    <property type="match status" value="1"/>
</dbReference>
<dbReference type="InterPro" id="IPR011048">
    <property type="entry name" value="Haem_d1_sf"/>
</dbReference>
<evidence type="ECO:0000313" key="5">
    <source>
        <dbReference type="Proteomes" id="UP000574761"/>
    </source>
</evidence>
<protein>
    <submittedName>
        <fullName evidence="4">6-phosphogluconolactonase</fullName>
        <ecNumber evidence="4">3.1.1.31</ecNumber>
    </submittedName>
</protein>
<evidence type="ECO:0000256" key="1">
    <source>
        <dbReference type="ARBA" id="ARBA00005564"/>
    </source>
</evidence>
<dbReference type="Proteomes" id="UP000574761">
    <property type="component" value="Unassembled WGS sequence"/>
</dbReference>
<keyword evidence="5" id="KW-1185">Reference proteome</keyword>
<comment type="similarity">
    <text evidence="1">Belongs to the cycloisomerase 2 family.</text>
</comment>
<dbReference type="SUPFAM" id="SSF51004">
    <property type="entry name" value="C-terminal (heme d1) domain of cytochrome cd1-nitrite reductase"/>
    <property type="match status" value="1"/>
</dbReference>
<evidence type="ECO:0000313" key="4">
    <source>
        <dbReference type="EMBL" id="MBB3978424.1"/>
    </source>
</evidence>
<evidence type="ECO:0000256" key="3">
    <source>
        <dbReference type="SAM" id="MobiDB-lite"/>
    </source>
</evidence>
<keyword evidence="4" id="KW-0378">Hydrolase</keyword>
<dbReference type="AlphaFoldDB" id="A0A7W6GLZ8"/>
<gene>
    <name evidence="4" type="ORF">GGQ64_003658</name>
</gene>
<reference evidence="4 5" key="1">
    <citation type="submission" date="2020-08" db="EMBL/GenBank/DDBJ databases">
        <title>Genomic Encyclopedia of Type Strains, Phase IV (KMG-IV): sequencing the most valuable type-strain genomes for metagenomic binning, comparative biology and taxonomic classification.</title>
        <authorList>
            <person name="Goeker M."/>
        </authorList>
    </citation>
    <scope>NUCLEOTIDE SEQUENCE [LARGE SCALE GENOMIC DNA]</scope>
    <source>
        <strain evidence="4 5">DSM 100211</strain>
    </source>
</reference>
<dbReference type="EC" id="3.1.1.31" evidence="4"/>
<evidence type="ECO:0000256" key="2">
    <source>
        <dbReference type="ARBA" id="ARBA00022526"/>
    </source>
</evidence>
<sequence>MAEQTTPPDAFTLIVGSYTHSLPHVAARGQGISVLRLSADTGRITPVSCFTELRNPTYLALAAGHRMLYAVEELLETDGASAVALSLDPRTGDMEVLARVGAAGDCPCHVSLDRDGRRIFVSNYVSGNLLTCALDAAGVPTGVATNLQRRGTGPNESRQEGPHVHQATVTPDGSKVLVCDAGTDEIARHAIGRTLIDPLPDLVVKTKGSHMPRHLAFSIDATKVFVVHELGCSVSCYAYSDTEIRLLDEAPTLPDGFEGHSACAAIRVHPGGRFVYASNRGHDTIAAFEADPVEGSLKRLGWYSTRGAAPRDFAIDPSGHYLVAANQDGHCLSVFSIDQDDGALTPVGETYETGSPVCVLFA</sequence>
<dbReference type="RefSeq" id="WP_183806682.1">
    <property type="nucleotide sequence ID" value="NZ_JACIEE010000007.1"/>
</dbReference>
<dbReference type="InterPro" id="IPR019405">
    <property type="entry name" value="Lactonase_7-beta_prop"/>
</dbReference>
<keyword evidence="2" id="KW-0313">Glucose metabolism</keyword>
<comment type="caution">
    <text evidence="4">The sequence shown here is derived from an EMBL/GenBank/DDBJ whole genome shotgun (WGS) entry which is preliminary data.</text>
</comment>
<dbReference type="GO" id="GO:0006006">
    <property type="term" value="P:glucose metabolic process"/>
    <property type="evidence" value="ECO:0007669"/>
    <property type="project" value="UniProtKB-KW"/>
</dbReference>
<dbReference type="Pfam" id="PF10282">
    <property type="entry name" value="Lactonase"/>
    <property type="match status" value="1"/>
</dbReference>
<proteinExistence type="inferred from homology"/>
<keyword evidence="2" id="KW-0119">Carbohydrate metabolism</keyword>
<dbReference type="GO" id="GO:0017057">
    <property type="term" value="F:6-phosphogluconolactonase activity"/>
    <property type="evidence" value="ECO:0007669"/>
    <property type="project" value="UniProtKB-EC"/>
</dbReference>